<feature type="domain" description="Major facilitator superfamily (MFS) profile" evidence="7">
    <location>
        <begin position="9"/>
        <end position="380"/>
    </location>
</feature>
<feature type="transmembrane region" description="Helical" evidence="6">
    <location>
        <begin position="80"/>
        <end position="102"/>
    </location>
</feature>
<accession>A0A2X4U7K9</accession>
<dbReference type="STRING" id="1219011.GCA_001895045_00171"/>
<dbReference type="KEGG" id="rcr:NCTC10994_00451"/>
<dbReference type="EMBL" id="LS483468">
    <property type="protein sequence ID" value="SQI28700.1"/>
    <property type="molecule type" value="Genomic_DNA"/>
</dbReference>
<name>A0A2X4U7K9_9NOCA</name>
<protein>
    <submittedName>
        <fullName evidence="8">MFS transporter</fullName>
    </submittedName>
</protein>
<dbReference type="PANTHER" id="PTHR42718">
    <property type="entry name" value="MAJOR FACILITATOR SUPERFAMILY MULTIDRUG TRANSPORTER MFSC"/>
    <property type="match status" value="1"/>
</dbReference>
<feature type="transmembrane region" description="Helical" evidence="6">
    <location>
        <begin position="204"/>
        <end position="229"/>
    </location>
</feature>
<feature type="transmembrane region" description="Helical" evidence="6">
    <location>
        <begin position="295"/>
        <end position="318"/>
    </location>
</feature>
<keyword evidence="2" id="KW-0813">Transport</keyword>
<evidence type="ECO:0000313" key="9">
    <source>
        <dbReference type="Proteomes" id="UP000249091"/>
    </source>
</evidence>
<feature type="transmembrane region" description="Helical" evidence="6">
    <location>
        <begin position="271"/>
        <end position="289"/>
    </location>
</feature>
<evidence type="ECO:0000256" key="2">
    <source>
        <dbReference type="ARBA" id="ARBA00022448"/>
    </source>
</evidence>
<keyword evidence="5 6" id="KW-0472">Membrane</keyword>
<sequence>MSALRAALPRAALYTGGFLGPFGGSVVVSMLPEMGEDLGVTAATAATSVTAYLGVFAAVMLFSGTLGARWGQARTVRFAYLAYATVSLAAALAPTLTVLLGARMLQGAANAFTTPLLLAALAALTPKDRLGRALGLFGALQAAGLTFAPLVGGIAAEIDWRWAFVVLAAAALALACVGLPDTPESDADSPAGRARLRDALRPRIVRIGIVALLGWGAIGGINFLLAFRAEDVFDLDPSQRGALLTLLGLAGILTARRVGILVDRIGARRTVLIGALSGAALVVTIGTVTNLAVVAVAWFLAGIASQCVLVGVNAAVLGDPGPNRGGAVSVVQAFRFGGGAFAPLALTPVYSADPTAAFLVPAALLAVVTPLAIPAPPRPDSPGKDGVRSS</sequence>
<dbReference type="SUPFAM" id="SSF103473">
    <property type="entry name" value="MFS general substrate transporter"/>
    <property type="match status" value="1"/>
</dbReference>
<reference evidence="8 9" key="1">
    <citation type="submission" date="2018-06" db="EMBL/GenBank/DDBJ databases">
        <authorList>
            <consortium name="Pathogen Informatics"/>
            <person name="Doyle S."/>
        </authorList>
    </citation>
    <scope>NUCLEOTIDE SEQUENCE [LARGE SCALE GENOMIC DNA]</scope>
    <source>
        <strain evidence="8 9">NCTC10994</strain>
    </source>
</reference>
<feature type="transmembrane region" description="Helical" evidence="6">
    <location>
        <begin position="12"/>
        <end position="31"/>
    </location>
</feature>
<keyword evidence="4 6" id="KW-1133">Transmembrane helix</keyword>
<comment type="subcellular location">
    <subcellularLocation>
        <location evidence="1">Cell membrane</location>
        <topology evidence="1">Multi-pass membrane protein</topology>
    </subcellularLocation>
</comment>
<feature type="transmembrane region" description="Helical" evidence="6">
    <location>
        <begin position="241"/>
        <end position="259"/>
    </location>
</feature>
<feature type="transmembrane region" description="Helical" evidence="6">
    <location>
        <begin position="51"/>
        <end position="68"/>
    </location>
</feature>
<evidence type="ECO:0000256" key="3">
    <source>
        <dbReference type="ARBA" id="ARBA00022692"/>
    </source>
</evidence>
<dbReference type="Pfam" id="PF07690">
    <property type="entry name" value="MFS_1"/>
    <property type="match status" value="1"/>
</dbReference>
<dbReference type="InterPro" id="IPR011701">
    <property type="entry name" value="MFS"/>
</dbReference>
<dbReference type="PRINTS" id="PR01036">
    <property type="entry name" value="TCRTETB"/>
</dbReference>
<evidence type="ECO:0000256" key="4">
    <source>
        <dbReference type="ARBA" id="ARBA00022989"/>
    </source>
</evidence>
<evidence type="ECO:0000256" key="1">
    <source>
        <dbReference type="ARBA" id="ARBA00004651"/>
    </source>
</evidence>
<keyword evidence="9" id="KW-1185">Reference proteome</keyword>
<feature type="transmembrane region" description="Helical" evidence="6">
    <location>
        <begin position="133"/>
        <end position="156"/>
    </location>
</feature>
<dbReference type="Gene3D" id="1.20.1250.20">
    <property type="entry name" value="MFS general substrate transporter like domains"/>
    <property type="match status" value="2"/>
</dbReference>
<organism evidence="8 9">
    <name type="scientific">Rhodococcus coprophilus</name>
    <dbReference type="NCBI Taxonomy" id="38310"/>
    <lineage>
        <taxon>Bacteria</taxon>
        <taxon>Bacillati</taxon>
        <taxon>Actinomycetota</taxon>
        <taxon>Actinomycetes</taxon>
        <taxon>Mycobacteriales</taxon>
        <taxon>Nocardiaceae</taxon>
        <taxon>Rhodococcus</taxon>
    </lineage>
</organism>
<dbReference type="GO" id="GO:0022857">
    <property type="term" value="F:transmembrane transporter activity"/>
    <property type="evidence" value="ECO:0007669"/>
    <property type="project" value="InterPro"/>
</dbReference>
<dbReference type="PANTHER" id="PTHR42718:SF9">
    <property type="entry name" value="MAJOR FACILITATOR SUPERFAMILY MULTIDRUG TRANSPORTER MFSC"/>
    <property type="match status" value="1"/>
</dbReference>
<evidence type="ECO:0000259" key="7">
    <source>
        <dbReference type="PROSITE" id="PS50850"/>
    </source>
</evidence>
<evidence type="ECO:0000313" key="8">
    <source>
        <dbReference type="EMBL" id="SQI28700.1"/>
    </source>
</evidence>
<dbReference type="GO" id="GO:0005886">
    <property type="term" value="C:plasma membrane"/>
    <property type="evidence" value="ECO:0007669"/>
    <property type="project" value="UniProtKB-SubCell"/>
</dbReference>
<feature type="transmembrane region" description="Helical" evidence="6">
    <location>
        <begin position="108"/>
        <end position="126"/>
    </location>
</feature>
<keyword evidence="3 6" id="KW-0812">Transmembrane</keyword>
<proteinExistence type="predicted"/>
<dbReference type="Proteomes" id="UP000249091">
    <property type="component" value="Chromosome 1"/>
</dbReference>
<feature type="transmembrane region" description="Helical" evidence="6">
    <location>
        <begin position="162"/>
        <end position="183"/>
    </location>
</feature>
<dbReference type="InterPro" id="IPR036259">
    <property type="entry name" value="MFS_trans_sf"/>
</dbReference>
<gene>
    <name evidence="8" type="primary">ymfD</name>
    <name evidence="8" type="ORF">NCTC10994_00451</name>
</gene>
<dbReference type="AlphaFoldDB" id="A0A2X4U7K9"/>
<dbReference type="RefSeq" id="WP_072698195.1">
    <property type="nucleotide sequence ID" value="NZ_JAFBBL010000001.1"/>
</dbReference>
<dbReference type="PROSITE" id="PS50850">
    <property type="entry name" value="MFS"/>
    <property type="match status" value="1"/>
</dbReference>
<dbReference type="InterPro" id="IPR020846">
    <property type="entry name" value="MFS_dom"/>
</dbReference>
<evidence type="ECO:0000256" key="5">
    <source>
        <dbReference type="ARBA" id="ARBA00023136"/>
    </source>
</evidence>
<evidence type="ECO:0000256" key="6">
    <source>
        <dbReference type="SAM" id="Phobius"/>
    </source>
</evidence>